<feature type="non-terminal residue" evidence="1">
    <location>
        <position position="130"/>
    </location>
</feature>
<sequence>NDDELSVDDDDNGLMDELQTDIEVFNFSNMLNLEEYINYSGNFETGHEKEVDSMEIYPISHQEALNAIEILEQYIVQKDFSKTAQFEHNNALLKLQKKIRKLCIAAFKQTNIEMLKKESIGKDLYNNTNL</sequence>
<evidence type="ECO:0000313" key="1">
    <source>
        <dbReference type="EMBL" id="CAG8767902.1"/>
    </source>
</evidence>
<feature type="non-terminal residue" evidence="1">
    <location>
        <position position="1"/>
    </location>
</feature>
<reference evidence="1" key="1">
    <citation type="submission" date="2021-06" db="EMBL/GenBank/DDBJ databases">
        <authorList>
            <person name="Kallberg Y."/>
            <person name="Tangrot J."/>
            <person name="Rosling A."/>
        </authorList>
    </citation>
    <scope>NUCLEOTIDE SEQUENCE</scope>
    <source>
        <strain evidence="1">IN212</strain>
    </source>
</reference>
<accession>A0A9N9J6U6</accession>
<keyword evidence="2" id="KW-1185">Reference proteome</keyword>
<dbReference type="EMBL" id="CAJVPZ010044661">
    <property type="protein sequence ID" value="CAG8767902.1"/>
    <property type="molecule type" value="Genomic_DNA"/>
</dbReference>
<name>A0A9N9J6U6_9GLOM</name>
<proteinExistence type="predicted"/>
<gene>
    <name evidence="1" type="ORF">RFULGI_LOCUS14834</name>
</gene>
<organism evidence="1 2">
    <name type="scientific">Racocetra fulgida</name>
    <dbReference type="NCBI Taxonomy" id="60492"/>
    <lineage>
        <taxon>Eukaryota</taxon>
        <taxon>Fungi</taxon>
        <taxon>Fungi incertae sedis</taxon>
        <taxon>Mucoromycota</taxon>
        <taxon>Glomeromycotina</taxon>
        <taxon>Glomeromycetes</taxon>
        <taxon>Diversisporales</taxon>
        <taxon>Gigasporaceae</taxon>
        <taxon>Racocetra</taxon>
    </lineage>
</organism>
<protein>
    <submittedName>
        <fullName evidence="1">19134_t:CDS:1</fullName>
    </submittedName>
</protein>
<dbReference type="Proteomes" id="UP000789396">
    <property type="component" value="Unassembled WGS sequence"/>
</dbReference>
<dbReference type="OrthoDB" id="2412924at2759"/>
<comment type="caution">
    <text evidence="1">The sequence shown here is derived from an EMBL/GenBank/DDBJ whole genome shotgun (WGS) entry which is preliminary data.</text>
</comment>
<dbReference type="AlphaFoldDB" id="A0A9N9J6U6"/>
<evidence type="ECO:0000313" key="2">
    <source>
        <dbReference type="Proteomes" id="UP000789396"/>
    </source>
</evidence>